<evidence type="ECO:0000313" key="5">
    <source>
        <dbReference type="Proteomes" id="UP000806528"/>
    </source>
</evidence>
<dbReference type="EMBL" id="JADBGI010000004">
    <property type="protein sequence ID" value="MBE2998192.1"/>
    <property type="molecule type" value="Genomic_DNA"/>
</dbReference>
<evidence type="ECO:0000313" key="4">
    <source>
        <dbReference type="EMBL" id="MBE2998192.1"/>
    </source>
</evidence>
<proteinExistence type="predicted"/>
<keyword evidence="5" id="KW-1185">Reference proteome</keyword>
<evidence type="ECO:0000256" key="2">
    <source>
        <dbReference type="SAM" id="Phobius"/>
    </source>
</evidence>
<dbReference type="RefSeq" id="WP_193120840.1">
    <property type="nucleotide sequence ID" value="NZ_JADBGI010000004.1"/>
</dbReference>
<dbReference type="PANTHER" id="PTHR35342">
    <property type="entry name" value="TRICARBOXYLIC TRANSPORT PROTEIN"/>
    <property type="match status" value="1"/>
</dbReference>
<keyword evidence="2" id="KW-1133">Transmembrane helix</keyword>
<name>A0ABR9P2X0_9ACTN</name>
<dbReference type="InterPro" id="IPR002823">
    <property type="entry name" value="DUF112_TM"/>
</dbReference>
<feature type="transmembrane region" description="Helical" evidence="2">
    <location>
        <begin position="390"/>
        <end position="407"/>
    </location>
</feature>
<protein>
    <submittedName>
        <fullName evidence="4">Tripartite tricarboxylate transporter permease</fullName>
    </submittedName>
</protein>
<feature type="domain" description="DUF112" evidence="3">
    <location>
        <begin position="19"/>
        <end position="438"/>
    </location>
</feature>
<feature type="transmembrane region" description="Helical" evidence="2">
    <location>
        <begin position="60"/>
        <end position="81"/>
    </location>
</feature>
<feature type="transmembrane region" description="Helical" evidence="2">
    <location>
        <begin position="463"/>
        <end position="484"/>
    </location>
</feature>
<dbReference type="Proteomes" id="UP000806528">
    <property type="component" value="Unassembled WGS sequence"/>
</dbReference>
<feature type="transmembrane region" description="Helical" evidence="2">
    <location>
        <begin position="137"/>
        <end position="157"/>
    </location>
</feature>
<dbReference type="PANTHER" id="PTHR35342:SF5">
    <property type="entry name" value="TRICARBOXYLIC TRANSPORT PROTEIN"/>
    <property type="match status" value="1"/>
</dbReference>
<feature type="transmembrane region" description="Helical" evidence="2">
    <location>
        <begin position="353"/>
        <end position="378"/>
    </location>
</feature>
<evidence type="ECO:0000256" key="1">
    <source>
        <dbReference type="SAM" id="MobiDB-lite"/>
    </source>
</evidence>
<sequence length="532" mass="54942">MNIENWLIGIDAVLDPGVLIFIVLGCLVGIVVGALPGISATVGVAVLLPFTFSLDPLPGMMLLLGIYGGAVYAGSIPAILIRSPGTPASAATVEDGNAMAKQGRAAEALSISVVASSLGGLAGVVALGLFAPLLAGIALAFGPAEYFLLAVLALTVVASVSENRLVKGLISGVLGVGLALIGLDTIQAYPRLSFDDPNLAAGIGFIPVLIGLFAVSEAFVQFERSRGRTLGQAAVQKFRPTLSWLRGITPPILLSSPIGFIIGIIPGTGGDISAFVAYNEAKRAARDKRRFGKGEPRGIAAAETAKNAGTAGALVPMLTLGIPGDVTTAVLIGAITVHGLRPGPELFTGSPELVYGIFVGFLLTYLVMLVIGLLGTGLWSRLITGIPTRYLWPTVLVLSMIGAFAVRSNPFDVLVMVVFGVIGYLMTKFGFPLAPMVIGLIVGPIAESGYRRTMIIHDGGFGWLLEPIPLVLSALIVLSVGFAVRRAVRSPSGTEAEGDGHEPPAQEETRTVDGLQDTEGTGHEPGSGRDPA</sequence>
<organism evidence="4 5">
    <name type="scientific">Nocardiopsis coralli</name>
    <dbReference type="NCBI Taxonomy" id="2772213"/>
    <lineage>
        <taxon>Bacteria</taxon>
        <taxon>Bacillati</taxon>
        <taxon>Actinomycetota</taxon>
        <taxon>Actinomycetes</taxon>
        <taxon>Streptosporangiales</taxon>
        <taxon>Nocardiopsidaceae</taxon>
        <taxon>Nocardiopsis</taxon>
    </lineage>
</organism>
<feature type="transmembrane region" description="Helical" evidence="2">
    <location>
        <begin position="243"/>
        <end position="265"/>
    </location>
</feature>
<keyword evidence="2" id="KW-0472">Membrane</keyword>
<dbReference type="Pfam" id="PF01970">
    <property type="entry name" value="TctA"/>
    <property type="match status" value="1"/>
</dbReference>
<comment type="caution">
    <text evidence="4">The sequence shown here is derived from an EMBL/GenBank/DDBJ whole genome shotgun (WGS) entry which is preliminary data.</text>
</comment>
<gene>
    <name evidence="4" type="ORF">IDM40_05660</name>
</gene>
<feature type="region of interest" description="Disordered" evidence="1">
    <location>
        <begin position="490"/>
        <end position="532"/>
    </location>
</feature>
<keyword evidence="2" id="KW-0812">Transmembrane</keyword>
<feature type="transmembrane region" description="Helical" evidence="2">
    <location>
        <begin position="413"/>
        <end position="442"/>
    </location>
</feature>
<feature type="compositionally biased region" description="Basic and acidic residues" evidence="1">
    <location>
        <begin position="498"/>
        <end position="511"/>
    </location>
</feature>
<feature type="transmembrane region" description="Helical" evidence="2">
    <location>
        <begin position="18"/>
        <end position="48"/>
    </location>
</feature>
<feature type="transmembrane region" description="Helical" evidence="2">
    <location>
        <begin position="201"/>
        <end position="222"/>
    </location>
</feature>
<accession>A0ABR9P2X0</accession>
<reference evidence="4 5" key="1">
    <citation type="submission" date="2020-09" db="EMBL/GenBank/DDBJ databases">
        <title>Diversity and distribution of actinomycetes associated with coral in the coast of Hainan.</title>
        <authorList>
            <person name="Li F."/>
        </authorList>
    </citation>
    <scope>NUCLEOTIDE SEQUENCE [LARGE SCALE GENOMIC DNA]</scope>
    <source>
        <strain evidence="4 5">HNM0947</strain>
    </source>
</reference>
<feature type="transmembrane region" description="Helical" evidence="2">
    <location>
        <begin position="108"/>
        <end position="131"/>
    </location>
</feature>
<feature type="transmembrane region" description="Helical" evidence="2">
    <location>
        <begin position="169"/>
        <end position="189"/>
    </location>
</feature>
<evidence type="ECO:0000259" key="3">
    <source>
        <dbReference type="Pfam" id="PF01970"/>
    </source>
</evidence>